<dbReference type="Proteomes" id="UP001470230">
    <property type="component" value="Unassembled WGS sequence"/>
</dbReference>
<accession>A0ABR2JTD2</accession>
<name>A0ABR2JTD2_9EUKA</name>
<protein>
    <submittedName>
        <fullName evidence="1">Uncharacterized protein</fullName>
    </submittedName>
</protein>
<proteinExistence type="predicted"/>
<dbReference type="EMBL" id="JAPFFF010000009">
    <property type="protein sequence ID" value="KAK8882149.1"/>
    <property type="molecule type" value="Genomic_DNA"/>
</dbReference>
<comment type="caution">
    <text evidence="1">The sequence shown here is derived from an EMBL/GenBank/DDBJ whole genome shotgun (WGS) entry which is preliminary data.</text>
</comment>
<keyword evidence="2" id="KW-1185">Reference proteome</keyword>
<evidence type="ECO:0000313" key="1">
    <source>
        <dbReference type="EMBL" id="KAK8882149.1"/>
    </source>
</evidence>
<organism evidence="1 2">
    <name type="scientific">Tritrichomonas musculus</name>
    <dbReference type="NCBI Taxonomy" id="1915356"/>
    <lineage>
        <taxon>Eukaryota</taxon>
        <taxon>Metamonada</taxon>
        <taxon>Parabasalia</taxon>
        <taxon>Tritrichomonadida</taxon>
        <taxon>Tritrichomonadidae</taxon>
        <taxon>Tritrichomonas</taxon>
    </lineage>
</organism>
<gene>
    <name evidence="1" type="ORF">M9Y10_044789</name>
</gene>
<reference evidence="1 2" key="1">
    <citation type="submission" date="2024-04" db="EMBL/GenBank/DDBJ databases">
        <title>Tritrichomonas musculus Genome.</title>
        <authorList>
            <person name="Alves-Ferreira E."/>
            <person name="Grigg M."/>
            <person name="Lorenzi H."/>
            <person name="Galac M."/>
        </authorList>
    </citation>
    <scope>NUCLEOTIDE SEQUENCE [LARGE SCALE GENOMIC DNA]</scope>
    <source>
        <strain evidence="1 2">EAF2021</strain>
    </source>
</reference>
<sequence>MRYDISYLNVFSFLYLISQQEMTALEYFTQPKPYCRYCNSGPDPAALFPSTQARYQFQLRSGLFCYDEPDFYARPPSQGPCANTCPEAPRYYGVNPLIIEDILDLQVEHDITCHKQQLRAANECKCCNYEPGKAIHHDLSRCFPRLA</sequence>
<evidence type="ECO:0000313" key="2">
    <source>
        <dbReference type="Proteomes" id="UP001470230"/>
    </source>
</evidence>